<evidence type="ECO:0000313" key="8">
    <source>
        <dbReference type="Proteomes" id="UP000603545"/>
    </source>
</evidence>
<keyword evidence="3" id="KW-0547">Nucleotide-binding</keyword>
<accession>A0A8J6T615</accession>
<evidence type="ECO:0000256" key="1">
    <source>
        <dbReference type="ARBA" id="ARBA00022679"/>
    </source>
</evidence>
<keyword evidence="1" id="KW-0808">Transferase</keyword>
<feature type="region of interest" description="Disordered" evidence="5">
    <location>
        <begin position="1"/>
        <end position="25"/>
    </location>
</feature>
<evidence type="ECO:0000256" key="3">
    <source>
        <dbReference type="ARBA" id="ARBA00022741"/>
    </source>
</evidence>
<evidence type="ECO:0000256" key="4">
    <source>
        <dbReference type="ARBA" id="ARBA00023118"/>
    </source>
</evidence>
<dbReference type="CDD" id="cd05400">
    <property type="entry name" value="NT_2-5OAS_ClassI-CCAase"/>
    <property type="match status" value="1"/>
</dbReference>
<dbReference type="InterPro" id="IPR006116">
    <property type="entry name" value="NT_2-5OAS_ClassI-CCAase"/>
</dbReference>
<keyword evidence="2" id="KW-0548">Nucleotidyltransferase</keyword>
<evidence type="ECO:0000256" key="2">
    <source>
        <dbReference type="ARBA" id="ARBA00022695"/>
    </source>
</evidence>
<evidence type="ECO:0000313" key="7">
    <source>
        <dbReference type="EMBL" id="MBC8198822.1"/>
    </source>
</evidence>
<dbReference type="GO" id="GO:0051607">
    <property type="term" value="P:defense response to virus"/>
    <property type="evidence" value="ECO:0007669"/>
    <property type="project" value="UniProtKB-KW"/>
</dbReference>
<proteinExistence type="predicted"/>
<dbReference type="EMBL" id="JACNLL010000025">
    <property type="protein sequence ID" value="MBC8198822.1"/>
    <property type="molecule type" value="Genomic_DNA"/>
</dbReference>
<keyword evidence="4" id="KW-0051">Antiviral defense</keyword>
<dbReference type="AlphaFoldDB" id="A0A8J6T615"/>
<reference evidence="7 8" key="1">
    <citation type="submission" date="2020-08" db="EMBL/GenBank/DDBJ databases">
        <title>Bridging the membrane lipid divide: bacteria of the FCB group superphylum have the potential to synthesize archaeal ether lipids.</title>
        <authorList>
            <person name="Villanueva L."/>
            <person name="Von Meijenfeldt F.A.B."/>
            <person name="Westbye A.B."/>
            <person name="Yadav S."/>
            <person name="Hopmans E.C."/>
            <person name="Dutilh B.E."/>
            <person name="Sinninghe Damste J.S."/>
        </authorList>
    </citation>
    <scope>NUCLEOTIDE SEQUENCE [LARGE SCALE GENOMIC DNA]</scope>
    <source>
        <strain evidence="7">NIOZ-UU82</strain>
    </source>
</reference>
<sequence length="296" mass="34138">MSRDWEQQFREWAKPPGKTEQDRCDNAESAIRNAIRSSDKLKARNIKIFTQGSYRNNTNVRKDSDVDIGVLCTDTLLNEFPEGMNRDDFGLEPASYHYEQFKNEIEEALVKHFGRPAVKRGNKAFDVHETSYHVDADVVAFFEHRRYDKDGAFIEGVALLTDREKKRIINWPEQHYTNGCHKNTNTGKRFKSIVRVLKALSNEMTEQNVSGGDIPGFLIECMVWNVPNSEFQNNTYTADVQAALAFLYEKTKDDAPCKEWGEVSELKYLFRPSQKWTRQQANAFTVAAWNYVGLGE</sequence>
<dbReference type="Pfam" id="PF26305">
    <property type="entry name" value="CD_NTase_C"/>
    <property type="match status" value="1"/>
</dbReference>
<dbReference type="GO" id="GO:0016779">
    <property type="term" value="F:nucleotidyltransferase activity"/>
    <property type="evidence" value="ECO:0007669"/>
    <property type="project" value="InterPro"/>
</dbReference>
<organism evidence="7 8">
    <name type="scientific">Candidatus Desulfaltia bathyphila</name>
    <dbReference type="NCBI Taxonomy" id="2841697"/>
    <lineage>
        <taxon>Bacteria</taxon>
        <taxon>Pseudomonadati</taxon>
        <taxon>Thermodesulfobacteriota</taxon>
        <taxon>Desulfobacteria</taxon>
        <taxon>Desulfobacterales</taxon>
        <taxon>Desulfobacterales incertae sedis</taxon>
        <taxon>Candidatus Desulfaltia</taxon>
    </lineage>
</organism>
<comment type="caution">
    <text evidence="7">The sequence shown here is derived from an EMBL/GenBank/DDBJ whole genome shotgun (WGS) entry which is preliminary data.</text>
</comment>
<dbReference type="Proteomes" id="UP000603545">
    <property type="component" value="Unassembled WGS sequence"/>
</dbReference>
<dbReference type="Gene3D" id="3.30.460.10">
    <property type="entry name" value="Beta Polymerase, domain 2"/>
    <property type="match status" value="1"/>
</dbReference>
<dbReference type="InterPro" id="IPR043519">
    <property type="entry name" value="NT_sf"/>
</dbReference>
<dbReference type="InterPro" id="IPR058909">
    <property type="entry name" value="CD_NTase_C"/>
</dbReference>
<protein>
    <submittedName>
        <fullName evidence="7">Nucleotidyltransferase</fullName>
    </submittedName>
</protein>
<feature type="domain" description="cGAS/DncV-like nucleotidyltransferase C-terminal helical" evidence="6">
    <location>
        <begin position="178"/>
        <end position="292"/>
    </location>
</feature>
<dbReference type="SUPFAM" id="SSF81301">
    <property type="entry name" value="Nucleotidyltransferase"/>
    <property type="match status" value="1"/>
</dbReference>
<name>A0A8J6T615_9BACT</name>
<gene>
    <name evidence="7" type="ORF">H8E80_02070</name>
</gene>
<evidence type="ECO:0000259" key="6">
    <source>
        <dbReference type="Pfam" id="PF26305"/>
    </source>
</evidence>
<evidence type="ECO:0000256" key="5">
    <source>
        <dbReference type="SAM" id="MobiDB-lite"/>
    </source>
</evidence>